<evidence type="ECO:0000313" key="4">
    <source>
        <dbReference type="Proteomes" id="UP000002064"/>
    </source>
</evidence>
<sequence>MTMKEMYDVLIIGAGVVGCSIARELSKYKLKILVVEKGEDVASEGASKANSAILHAGYDPVPGTLKAKLNVRGNEMYDELCKDLDVPIKRTGSLVVAFSEEEVKELYELFNRGIKNGVKELSIITKDMVKEVEPYINDTVIAALYAKTAGIICPYGYTIAVAENAAQNGAEFVFNSEVIDIKKNGDFFIVKTHKKEFYSKYVVNAAGLYSDVINNMVGAKPFSVHPRKGEYLILDKDQGYLARTVIFQVPTKMGKGILVSPTVDGNLLIGPTSEDIQDKEFKATTREGLNKAITVAKRSVDKFDVRKTITQFTGLRATPDTEDKDFIIGESDVKGFINAAGIESPGFTAAPAIAEMIRDILRDTGLKLIEKVDFNPKRKPVIRFTELSDEERNKLIKENPAYGRIICRCETVTEGEIIDAIRRPVGAKSLDGVKRRVRAGMGRCQGSFCGPRVVEILARELNISPLEVTKHGRNSNILAAETKKFLLEKTAEVLKKEVYENA</sequence>
<dbReference type="Pfam" id="PF01266">
    <property type="entry name" value="DAO"/>
    <property type="match status" value="1"/>
</dbReference>
<dbReference type="InterPro" id="IPR006076">
    <property type="entry name" value="FAD-dep_OxRdtase"/>
</dbReference>
<dbReference type="Gene3D" id="1.10.10.1100">
    <property type="entry name" value="BFD-like [2Fe-2S]-binding domain"/>
    <property type="match status" value="1"/>
</dbReference>
<dbReference type="Gene3D" id="3.50.50.60">
    <property type="entry name" value="FAD/NAD(P)-binding domain"/>
    <property type="match status" value="1"/>
</dbReference>
<dbReference type="PANTHER" id="PTHR42720">
    <property type="entry name" value="GLYCEROL-3-PHOSPHATE DEHYDROGENASE"/>
    <property type="match status" value="1"/>
</dbReference>
<dbReference type="InterPro" id="IPR036188">
    <property type="entry name" value="FAD/NAD-bd_sf"/>
</dbReference>
<dbReference type="SUPFAM" id="SSF51905">
    <property type="entry name" value="FAD/NAD(P)-binding domain"/>
    <property type="match status" value="1"/>
</dbReference>
<dbReference type="Pfam" id="PF04324">
    <property type="entry name" value="Fer2_BFD"/>
    <property type="match status" value="1"/>
</dbReference>
<keyword evidence="4" id="KW-1185">Reference proteome</keyword>
<dbReference type="PANTHER" id="PTHR42720:SF1">
    <property type="entry name" value="GLYCEROL 3-PHOSPHATE OXIDASE"/>
    <property type="match status" value="1"/>
</dbReference>
<dbReference type="InterPro" id="IPR007419">
    <property type="entry name" value="BFD-like_2Fe2S-bd_dom"/>
</dbReference>
<proteinExistence type="predicted"/>
<name>A0ABM5LS31_THEM3</name>
<dbReference type="Gene3D" id="3.30.9.10">
    <property type="entry name" value="D-Amino Acid Oxidase, subunit A, domain 2"/>
    <property type="match status" value="1"/>
</dbReference>
<accession>A0ABM5LS31</accession>
<dbReference type="EMBL" id="CP002032">
    <property type="protein sequence ID" value="ADH61479.1"/>
    <property type="molecule type" value="Genomic_DNA"/>
</dbReference>
<feature type="domain" description="BFD-like [2Fe-2S]-binding" evidence="2">
    <location>
        <begin position="405"/>
        <end position="459"/>
    </location>
</feature>
<evidence type="ECO:0000259" key="1">
    <source>
        <dbReference type="Pfam" id="PF01266"/>
    </source>
</evidence>
<protein>
    <submittedName>
        <fullName evidence="3">FAD dependent oxidoreductase</fullName>
    </submittedName>
</protein>
<gene>
    <name evidence="3" type="ordered locus">Tmath_1780</name>
</gene>
<dbReference type="Proteomes" id="UP000002064">
    <property type="component" value="Chromosome"/>
</dbReference>
<feature type="domain" description="FAD dependent oxidoreductase" evidence="1">
    <location>
        <begin position="8"/>
        <end position="359"/>
    </location>
</feature>
<dbReference type="PROSITE" id="PS51257">
    <property type="entry name" value="PROKAR_LIPOPROTEIN"/>
    <property type="match status" value="1"/>
</dbReference>
<evidence type="ECO:0000313" key="3">
    <source>
        <dbReference type="EMBL" id="ADH61479.1"/>
    </source>
</evidence>
<dbReference type="InterPro" id="IPR052745">
    <property type="entry name" value="G3P_Oxidase/Oxidoreductase"/>
</dbReference>
<reference evidence="3 4" key="1">
    <citation type="submission" date="2010-05" db="EMBL/GenBank/DDBJ databases">
        <title>Complete sequence of Thermoanaerobacter mathranii subsp. mathranii mathranii str. A3.</title>
        <authorList>
            <consortium name="US DOE Joint Genome Institute"/>
            <person name="Lucas S."/>
            <person name="Copeland A."/>
            <person name="Lapidus A."/>
            <person name="Cheng J.-F."/>
            <person name="Bruce D."/>
            <person name="Goodwin L."/>
            <person name="Pitluck S."/>
            <person name="Held B."/>
            <person name="Detter J.C."/>
            <person name="Han C."/>
            <person name="Tapia R."/>
            <person name="Land M."/>
            <person name="Hauser L."/>
            <person name="Kyrpides N."/>
            <person name="Mikhailova N."/>
            <person name="Zhou J."/>
            <person name="Hemme C."/>
            <person name="Woyke T."/>
        </authorList>
    </citation>
    <scope>NUCLEOTIDE SEQUENCE [LARGE SCALE GENOMIC DNA]</scope>
    <source>
        <strain evidence="3 4">A3</strain>
    </source>
</reference>
<dbReference type="InterPro" id="IPR041854">
    <property type="entry name" value="BFD-like_2Fe2S-bd_dom_sf"/>
</dbReference>
<evidence type="ECO:0000259" key="2">
    <source>
        <dbReference type="Pfam" id="PF04324"/>
    </source>
</evidence>
<dbReference type="CDD" id="cd19946">
    <property type="entry name" value="GlpA-like_Fer2_BFD-like"/>
    <property type="match status" value="1"/>
</dbReference>
<organism evidence="3 4">
    <name type="scientific">Thermoanaerobacter mathranii subsp. mathranii (strain DSM 11426 / CCUG 53645 / CIP 108742 / A3)</name>
    <dbReference type="NCBI Taxonomy" id="583358"/>
    <lineage>
        <taxon>Bacteria</taxon>
        <taxon>Bacillati</taxon>
        <taxon>Bacillota</taxon>
        <taxon>Clostridia</taxon>
        <taxon>Thermoanaerobacterales</taxon>
        <taxon>Thermoanaerobacteraceae</taxon>
        <taxon>Thermoanaerobacter</taxon>
    </lineage>
</organism>